<protein>
    <submittedName>
        <fullName evidence="6">Tetratricopeptide repeat domain protein</fullName>
    </submittedName>
</protein>
<dbReference type="EMBL" id="AP014936">
    <property type="protein sequence ID" value="BAU47374.1"/>
    <property type="molecule type" value="Genomic_DNA"/>
</dbReference>
<evidence type="ECO:0000256" key="5">
    <source>
        <dbReference type="SAM" id="SignalP"/>
    </source>
</evidence>
<dbReference type="GO" id="GO:0009279">
    <property type="term" value="C:cell outer membrane"/>
    <property type="evidence" value="ECO:0007669"/>
    <property type="project" value="TreeGrafter"/>
</dbReference>
<keyword evidence="2 3" id="KW-0802">TPR repeat</keyword>
<dbReference type="SMART" id="SM00028">
    <property type="entry name" value="TPR"/>
    <property type="match status" value="4"/>
</dbReference>
<dbReference type="OrthoDB" id="5779722at2"/>
<feature type="compositionally biased region" description="Basic and acidic residues" evidence="4">
    <location>
        <begin position="242"/>
        <end position="253"/>
    </location>
</feature>
<proteinExistence type="predicted"/>
<dbReference type="AlphaFoldDB" id="A0A1B4V7P5"/>
<evidence type="ECO:0000256" key="4">
    <source>
        <dbReference type="SAM" id="MobiDB-lite"/>
    </source>
</evidence>
<reference evidence="6 7" key="1">
    <citation type="submission" date="2015-08" db="EMBL/GenBank/DDBJ databases">
        <title>Complete genome sequence of Sulfurifustis variabilis.</title>
        <authorList>
            <person name="Miura A."/>
            <person name="Kojima H."/>
            <person name="Fukui M."/>
        </authorList>
    </citation>
    <scope>NUCLEOTIDE SEQUENCE [LARGE SCALE GENOMIC DNA]</scope>
    <source>
        <strain evidence="7">skN76</strain>
    </source>
</reference>
<evidence type="ECO:0000256" key="3">
    <source>
        <dbReference type="PROSITE-ProRule" id="PRU00339"/>
    </source>
</evidence>
<feature type="repeat" description="TPR" evidence="3">
    <location>
        <begin position="125"/>
        <end position="158"/>
    </location>
</feature>
<evidence type="ECO:0000256" key="1">
    <source>
        <dbReference type="ARBA" id="ARBA00022737"/>
    </source>
</evidence>
<feature type="region of interest" description="Disordered" evidence="4">
    <location>
        <begin position="242"/>
        <end position="268"/>
    </location>
</feature>
<accession>A0A1B4V7P5</accession>
<dbReference type="PANTHER" id="PTHR44858:SF1">
    <property type="entry name" value="UDP-N-ACETYLGLUCOSAMINE--PEPTIDE N-ACETYLGLUCOSAMINYLTRANSFERASE SPINDLY-RELATED"/>
    <property type="match status" value="1"/>
</dbReference>
<dbReference type="GO" id="GO:0046813">
    <property type="term" value="P:receptor-mediated virion attachment to host cell"/>
    <property type="evidence" value="ECO:0007669"/>
    <property type="project" value="TreeGrafter"/>
</dbReference>
<dbReference type="Gene3D" id="1.25.40.10">
    <property type="entry name" value="Tetratricopeptide repeat domain"/>
    <property type="match status" value="2"/>
</dbReference>
<dbReference type="PROSITE" id="PS50005">
    <property type="entry name" value="TPR"/>
    <property type="match status" value="3"/>
</dbReference>
<dbReference type="Pfam" id="PF13432">
    <property type="entry name" value="TPR_16"/>
    <property type="match status" value="1"/>
</dbReference>
<name>A0A1B4V7P5_9GAMM</name>
<evidence type="ECO:0000256" key="2">
    <source>
        <dbReference type="ARBA" id="ARBA00022803"/>
    </source>
</evidence>
<dbReference type="InterPro" id="IPR019734">
    <property type="entry name" value="TPR_rpt"/>
</dbReference>
<dbReference type="Pfam" id="PF13174">
    <property type="entry name" value="TPR_6"/>
    <property type="match status" value="1"/>
</dbReference>
<sequence length="268" mass="30060">MKTRCAVFAIAGWLLPAAAIGAPAFDVSRLDEPAEAGPLVREAEEYTRGLRHEPKSAVLHARRGATYFRLREFDRAIEDFTRAIALDARLDEAWFGRGMARGRSGDLEGAVADLGVYIERHPRSSVAYTKRGIRHLWNGDLDRAEADFERAIEIDPRNAEAHDDLGVIHAQRGDYAGAERHFRATIEHDPSYQKAHHNLAMVHYIQDRNLPALQAVERSLRLRPDARDSLLLKSAILEALGRPREAQAAREEAEFLPPGDSSERMSVR</sequence>
<gene>
    <name evidence="6" type="ORF">SVA_0795</name>
</gene>
<keyword evidence="7" id="KW-1185">Reference proteome</keyword>
<feature type="signal peptide" evidence="5">
    <location>
        <begin position="1"/>
        <end position="24"/>
    </location>
</feature>
<keyword evidence="1" id="KW-0677">Repeat</keyword>
<organism evidence="6 7">
    <name type="scientific">Sulfurifustis variabilis</name>
    <dbReference type="NCBI Taxonomy" id="1675686"/>
    <lineage>
        <taxon>Bacteria</taxon>
        <taxon>Pseudomonadati</taxon>
        <taxon>Pseudomonadota</taxon>
        <taxon>Gammaproteobacteria</taxon>
        <taxon>Acidiferrobacterales</taxon>
        <taxon>Acidiferrobacteraceae</taxon>
        <taxon>Sulfurifustis</taxon>
    </lineage>
</organism>
<dbReference type="Proteomes" id="UP000218899">
    <property type="component" value="Chromosome"/>
</dbReference>
<dbReference type="PANTHER" id="PTHR44858">
    <property type="entry name" value="TETRATRICOPEPTIDE REPEAT PROTEIN 6"/>
    <property type="match status" value="1"/>
</dbReference>
<dbReference type="Pfam" id="PF00515">
    <property type="entry name" value="TPR_1"/>
    <property type="match status" value="1"/>
</dbReference>
<keyword evidence="5" id="KW-0732">Signal</keyword>
<feature type="chain" id="PRO_5008571283" evidence="5">
    <location>
        <begin position="25"/>
        <end position="268"/>
    </location>
</feature>
<dbReference type="SUPFAM" id="SSF48452">
    <property type="entry name" value="TPR-like"/>
    <property type="match status" value="2"/>
</dbReference>
<feature type="repeat" description="TPR" evidence="3">
    <location>
        <begin position="159"/>
        <end position="192"/>
    </location>
</feature>
<dbReference type="KEGG" id="sva:SVA_0795"/>
<dbReference type="RefSeq" id="WP_096459081.1">
    <property type="nucleotide sequence ID" value="NZ_AP014936.1"/>
</dbReference>
<evidence type="ECO:0000313" key="6">
    <source>
        <dbReference type="EMBL" id="BAU47374.1"/>
    </source>
</evidence>
<feature type="repeat" description="TPR" evidence="3">
    <location>
        <begin position="57"/>
        <end position="90"/>
    </location>
</feature>
<dbReference type="InterPro" id="IPR011990">
    <property type="entry name" value="TPR-like_helical_dom_sf"/>
</dbReference>
<evidence type="ECO:0000313" key="7">
    <source>
        <dbReference type="Proteomes" id="UP000218899"/>
    </source>
</evidence>
<dbReference type="InterPro" id="IPR050498">
    <property type="entry name" value="Ycf3"/>
</dbReference>